<evidence type="ECO:0000313" key="5">
    <source>
        <dbReference type="EMBL" id="KAH3860660.1"/>
    </source>
</evidence>
<comment type="similarity">
    <text evidence="1">Belongs to the MGMT family.</text>
</comment>
<feature type="domain" description="Methylated-DNA-[protein]-cysteine S-methyltransferase DNA binding" evidence="4">
    <location>
        <begin position="14"/>
        <end position="92"/>
    </location>
</feature>
<dbReference type="InterPro" id="IPR036388">
    <property type="entry name" value="WH-like_DNA-bd_sf"/>
</dbReference>
<dbReference type="InterPro" id="IPR036217">
    <property type="entry name" value="MethylDNA_cys_MeTrfase_DNAb"/>
</dbReference>
<dbReference type="PANTHER" id="PTHR46460:SF1">
    <property type="entry name" value="METHYLATED-DNA--PROTEIN-CYSTEINE METHYLTRANSFERASE"/>
    <property type="match status" value="1"/>
</dbReference>
<dbReference type="SUPFAM" id="SSF46767">
    <property type="entry name" value="Methylated DNA-protein cysteine methyltransferase, C-terminal domain"/>
    <property type="match status" value="1"/>
</dbReference>
<keyword evidence="3" id="KW-0227">DNA damage</keyword>
<protein>
    <recommendedName>
        <fullName evidence="2">Methylated-DNA--protein-cysteine methyltransferase</fullName>
    </recommendedName>
</protein>
<dbReference type="PANTHER" id="PTHR46460">
    <property type="entry name" value="METHYLATED-DNA--PROTEIN-CYSTEINE METHYLTRANSFERASE"/>
    <property type="match status" value="1"/>
</dbReference>
<dbReference type="InterPro" id="IPR014048">
    <property type="entry name" value="MethylDNA_cys_MeTrfase_DNA-bd"/>
</dbReference>
<dbReference type="Proteomes" id="UP000828390">
    <property type="component" value="Unassembled WGS sequence"/>
</dbReference>
<sequence length="95" mass="10947">MHVRTYIHTNNTYKVWFTLLKEVQIGQTISYGGLARLCGNMKACRALGQAMRNNPVGLIIQYHRFIQDNGQLGDYPHGTRNKVKQWQLEHEGSCK</sequence>
<reference evidence="5" key="1">
    <citation type="journal article" date="2019" name="bioRxiv">
        <title>The Genome of the Zebra Mussel, Dreissena polymorpha: A Resource for Invasive Species Research.</title>
        <authorList>
            <person name="McCartney M.A."/>
            <person name="Auch B."/>
            <person name="Kono T."/>
            <person name="Mallez S."/>
            <person name="Zhang Y."/>
            <person name="Obille A."/>
            <person name="Becker A."/>
            <person name="Abrahante J.E."/>
            <person name="Garbe J."/>
            <person name="Badalamenti J.P."/>
            <person name="Herman A."/>
            <person name="Mangelson H."/>
            <person name="Liachko I."/>
            <person name="Sullivan S."/>
            <person name="Sone E.D."/>
            <person name="Koren S."/>
            <person name="Silverstein K.A.T."/>
            <person name="Beckman K.B."/>
            <person name="Gohl D.M."/>
        </authorList>
    </citation>
    <scope>NUCLEOTIDE SEQUENCE</scope>
    <source>
        <strain evidence="5">Duluth1</strain>
        <tissue evidence="5">Whole animal</tissue>
    </source>
</reference>
<evidence type="ECO:0000259" key="4">
    <source>
        <dbReference type="Pfam" id="PF01035"/>
    </source>
</evidence>
<evidence type="ECO:0000256" key="3">
    <source>
        <dbReference type="ARBA" id="ARBA00022763"/>
    </source>
</evidence>
<dbReference type="NCBIfam" id="TIGR00589">
    <property type="entry name" value="ogt"/>
    <property type="match status" value="1"/>
</dbReference>
<organism evidence="5 6">
    <name type="scientific">Dreissena polymorpha</name>
    <name type="common">Zebra mussel</name>
    <name type="synonym">Mytilus polymorpha</name>
    <dbReference type="NCBI Taxonomy" id="45954"/>
    <lineage>
        <taxon>Eukaryota</taxon>
        <taxon>Metazoa</taxon>
        <taxon>Spiralia</taxon>
        <taxon>Lophotrochozoa</taxon>
        <taxon>Mollusca</taxon>
        <taxon>Bivalvia</taxon>
        <taxon>Autobranchia</taxon>
        <taxon>Heteroconchia</taxon>
        <taxon>Euheterodonta</taxon>
        <taxon>Imparidentia</taxon>
        <taxon>Neoheterodontei</taxon>
        <taxon>Myida</taxon>
        <taxon>Dreissenoidea</taxon>
        <taxon>Dreissenidae</taxon>
        <taxon>Dreissena</taxon>
    </lineage>
</organism>
<evidence type="ECO:0000256" key="1">
    <source>
        <dbReference type="ARBA" id="ARBA00008711"/>
    </source>
</evidence>
<dbReference type="GO" id="GO:0005654">
    <property type="term" value="C:nucleoplasm"/>
    <property type="evidence" value="ECO:0007669"/>
    <property type="project" value="TreeGrafter"/>
</dbReference>
<reference evidence="5" key="2">
    <citation type="submission" date="2020-11" db="EMBL/GenBank/DDBJ databases">
        <authorList>
            <person name="McCartney M.A."/>
            <person name="Auch B."/>
            <person name="Kono T."/>
            <person name="Mallez S."/>
            <person name="Becker A."/>
            <person name="Gohl D.M."/>
            <person name="Silverstein K.A.T."/>
            <person name="Koren S."/>
            <person name="Bechman K.B."/>
            <person name="Herman A."/>
            <person name="Abrahante J.E."/>
            <person name="Garbe J."/>
        </authorList>
    </citation>
    <scope>NUCLEOTIDE SEQUENCE</scope>
    <source>
        <strain evidence="5">Duluth1</strain>
        <tissue evidence="5">Whole animal</tissue>
    </source>
</reference>
<dbReference type="Pfam" id="PF01035">
    <property type="entry name" value="DNA_binding_1"/>
    <property type="match status" value="1"/>
</dbReference>
<evidence type="ECO:0000256" key="2">
    <source>
        <dbReference type="ARBA" id="ARBA00015377"/>
    </source>
</evidence>
<keyword evidence="6" id="KW-1185">Reference proteome</keyword>
<dbReference type="Gene3D" id="1.10.10.10">
    <property type="entry name" value="Winged helix-like DNA-binding domain superfamily/Winged helix DNA-binding domain"/>
    <property type="match status" value="1"/>
</dbReference>
<proteinExistence type="inferred from homology"/>
<name>A0A9D4LKY9_DREPO</name>
<evidence type="ECO:0000313" key="6">
    <source>
        <dbReference type="Proteomes" id="UP000828390"/>
    </source>
</evidence>
<accession>A0A9D4LKY9</accession>
<dbReference type="EMBL" id="JAIWYP010000002">
    <property type="protein sequence ID" value="KAH3860660.1"/>
    <property type="molecule type" value="Genomic_DNA"/>
</dbReference>
<comment type="caution">
    <text evidence="5">The sequence shown here is derived from an EMBL/GenBank/DDBJ whole genome shotgun (WGS) entry which is preliminary data.</text>
</comment>
<gene>
    <name evidence="5" type="ORF">DPMN_023570</name>
</gene>
<dbReference type="AlphaFoldDB" id="A0A9D4LKY9"/>
<dbReference type="GO" id="GO:0006281">
    <property type="term" value="P:DNA repair"/>
    <property type="evidence" value="ECO:0007669"/>
    <property type="project" value="InterPro"/>
</dbReference>
<dbReference type="GO" id="GO:0003908">
    <property type="term" value="F:methylated-DNA-[protein]-cysteine S-methyltransferase activity"/>
    <property type="evidence" value="ECO:0007669"/>
    <property type="project" value="TreeGrafter"/>
</dbReference>